<dbReference type="Proteomes" id="UP000663842">
    <property type="component" value="Unassembled WGS sequence"/>
</dbReference>
<dbReference type="InterPro" id="IPR051177">
    <property type="entry name" value="CIK-Related_Protein"/>
</dbReference>
<dbReference type="InterPro" id="IPR011989">
    <property type="entry name" value="ARM-like"/>
</dbReference>
<evidence type="ECO:0000313" key="1">
    <source>
        <dbReference type="EMBL" id="CAF4255278.1"/>
    </source>
</evidence>
<dbReference type="PANTHER" id="PTHR12984:SF3">
    <property type="entry name" value="N-TERMINAL KINASE-LIKE PROTEIN"/>
    <property type="match status" value="1"/>
</dbReference>
<dbReference type="Gene3D" id="1.25.10.10">
    <property type="entry name" value="Leucine-rich Repeat Variant"/>
    <property type="match status" value="1"/>
</dbReference>
<dbReference type="EMBL" id="CAJOBF010008419">
    <property type="protein sequence ID" value="CAF4255278.1"/>
    <property type="molecule type" value="Genomic_DNA"/>
</dbReference>
<name>A0A820F1P4_9BILA</name>
<reference evidence="1" key="1">
    <citation type="submission" date="2021-02" db="EMBL/GenBank/DDBJ databases">
        <authorList>
            <person name="Nowell W R."/>
        </authorList>
    </citation>
    <scope>NUCLEOTIDE SEQUENCE</scope>
</reference>
<dbReference type="PANTHER" id="PTHR12984">
    <property type="entry name" value="SCY1-RELATED S/T PROTEIN KINASE-LIKE"/>
    <property type="match status" value="1"/>
</dbReference>
<gene>
    <name evidence="1" type="ORF">UXM345_LOCUS30967</name>
</gene>
<dbReference type="AlphaFoldDB" id="A0A820F1P4"/>
<accession>A0A820F1P4</accession>
<evidence type="ECO:0000313" key="2">
    <source>
        <dbReference type="Proteomes" id="UP000663842"/>
    </source>
</evidence>
<comment type="caution">
    <text evidence="1">The sequence shown here is derived from an EMBL/GenBank/DDBJ whole genome shotgun (WGS) entry which is preliminary data.</text>
</comment>
<sequence length="128" mass="14782">MFYSWNSLYLIPKPLLPTYCELVGANPSVRPNPKDIIEKLRKPGQFFNNDLIAALKFLDEIQIKDENEKHRFFSNLSTILDNIPDFISKNKILPALLTAHEFSNVGSVLLTPLFKVFTCLHYKLELPF</sequence>
<proteinExistence type="predicted"/>
<organism evidence="1 2">
    <name type="scientific">Rotaria magnacalcarata</name>
    <dbReference type="NCBI Taxonomy" id="392030"/>
    <lineage>
        <taxon>Eukaryota</taxon>
        <taxon>Metazoa</taxon>
        <taxon>Spiralia</taxon>
        <taxon>Gnathifera</taxon>
        <taxon>Rotifera</taxon>
        <taxon>Eurotatoria</taxon>
        <taxon>Bdelloidea</taxon>
        <taxon>Philodinida</taxon>
        <taxon>Philodinidae</taxon>
        <taxon>Rotaria</taxon>
    </lineage>
</organism>
<protein>
    <submittedName>
        <fullName evidence="1">Uncharacterized protein</fullName>
    </submittedName>
</protein>